<gene>
    <name evidence="16" type="ORF">GEV33_008360</name>
</gene>
<reference evidence="16" key="2">
    <citation type="submission" date="2021-08" db="EMBL/GenBank/DDBJ databases">
        <authorList>
            <person name="Eriksson T."/>
        </authorList>
    </citation>
    <scope>NUCLEOTIDE SEQUENCE</scope>
    <source>
        <strain evidence="16">Stoneville</strain>
        <tissue evidence="16">Whole head</tissue>
    </source>
</reference>
<keyword evidence="6" id="KW-0808">Transferase</keyword>
<dbReference type="Pfam" id="PF03281">
    <property type="entry name" value="Mab-21"/>
    <property type="match status" value="2"/>
</dbReference>
<evidence type="ECO:0000256" key="6">
    <source>
        <dbReference type="ARBA" id="ARBA00022679"/>
    </source>
</evidence>
<evidence type="ECO:0000313" key="16">
    <source>
        <dbReference type="EMBL" id="KAH0814432.1"/>
    </source>
</evidence>
<dbReference type="GO" id="GO:0005576">
    <property type="term" value="C:extracellular region"/>
    <property type="evidence" value="ECO:0007669"/>
    <property type="project" value="UniProtKB-SubCell"/>
</dbReference>
<keyword evidence="11" id="KW-0460">Magnesium</keyword>
<evidence type="ECO:0000256" key="9">
    <source>
        <dbReference type="ARBA" id="ARBA00022741"/>
    </source>
</evidence>
<feature type="transmembrane region" description="Helical" evidence="14">
    <location>
        <begin position="1868"/>
        <end position="1885"/>
    </location>
</feature>
<keyword evidence="14" id="KW-1133">Transmembrane helix</keyword>
<dbReference type="PANTHER" id="PTHR10656:SF42">
    <property type="entry name" value="CYCLIC GMP-AMP SYNTHASE-LIKE PROTEIN-RELATED"/>
    <property type="match status" value="1"/>
</dbReference>
<protein>
    <recommendedName>
        <fullName evidence="15">SCP domain-containing protein</fullName>
    </recommendedName>
</protein>
<comment type="caution">
    <text evidence="16">The sequence shown here is derived from an EMBL/GenBank/DDBJ whole genome shotgun (WGS) entry which is preliminary data.</text>
</comment>
<keyword evidence="17" id="KW-1185">Reference proteome</keyword>
<reference evidence="16" key="1">
    <citation type="journal article" date="2020" name="J Insects Food Feed">
        <title>The yellow mealworm (Tenebrio molitor) genome: a resource for the emerging insects as food and feed industry.</title>
        <authorList>
            <person name="Eriksson T."/>
            <person name="Andere A."/>
            <person name="Kelstrup H."/>
            <person name="Emery V."/>
            <person name="Picard C."/>
        </authorList>
    </citation>
    <scope>NUCLEOTIDE SEQUENCE</scope>
    <source>
        <strain evidence="16">Stoneville</strain>
        <tissue evidence="16">Whole head</tissue>
    </source>
</reference>
<evidence type="ECO:0000256" key="11">
    <source>
        <dbReference type="ARBA" id="ARBA00022842"/>
    </source>
</evidence>
<accession>A0A8J6LBL2</accession>
<organism evidence="16 17">
    <name type="scientific">Tenebrio molitor</name>
    <name type="common">Yellow mealworm beetle</name>
    <dbReference type="NCBI Taxonomy" id="7067"/>
    <lineage>
        <taxon>Eukaryota</taxon>
        <taxon>Metazoa</taxon>
        <taxon>Ecdysozoa</taxon>
        <taxon>Arthropoda</taxon>
        <taxon>Hexapoda</taxon>
        <taxon>Insecta</taxon>
        <taxon>Pterygota</taxon>
        <taxon>Neoptera</taxon>
        <taxon>Endopterygota</taxon>
        <taxon>Coleoptera</taxon>
        <taxon>Polyphaga</taxon>
        <taxon>Cucujiformia</taxon>
        <taxon>Tenebrionidae</taxon>
        <taxon>Tenebrio</taxon>
    </lineage>
</organism>
<keyword evidence="8" id="KW-0479">Metal-binding</keyword>
<feature type="domain" description="SCP" evidence="15">
    <location>
        <begin position="766"/>
        <end position="932"/>
    </location>
</feature>
<keyword evidence="10" id="KW-0067">ATP-binding</keyword>
<keyword evidence="7" id="KW-0548">Nucleotidyltransferase</keyword>
<evidence type="ECO:0000256" key="3">
    <source>
        <dbReference type="ARBA" id="ARBA00004613"/>
    </source>
</evidence>
<evidence type="ECO:0000256" key="1">
    <source>
        <dbReference type="ARBA" id="ARBA00001936"/>
    </source>
</evidence>
<dbReference type="SUPFAM" id="SSF55797">
    <property type="entry name" value="PR-1-like"/>
    <property type="match status" value="3"/>
</dbReference>
<evidence type="ECO:0000256" key="7">
    <source>
        <dbReference type="ARBA" id="ARBA00022695"/>
    </source>
</evidence>
<keyword evidence="13" id="KW-0464">Manganese</keyword>
<dbReference type="Proteomes" id="UP000719412">
    <property type="component" value="Unassembled WGS sequence"/>
</dbReference>
<keyword evidence="14" id="KW-0812">Transmembrane</keyword>
<evidence type="ECO:0000256" key="2">
    <source>
        <dbReference type="ARBA" id="ARBA00001946"/>
    </source>
</evidence>
<dbReference type="GO" id="GO:0005525">
    <property type="term" value="F:GTP binding"/>
    <property type="evidence" value="ECO:0007669"/>
    <property type="project" value="UniProtKB-KW"/>
</dbReference>
<dbReference type="InterPro" id="IPR014044">
    <property type="entry name" value="CAP_dom"/>
</dbReference>
<dbReference type="GO" id="GO:0005524">
    <property type="term" value="F:ATP binding"/>
    <property type="evidence" value="ECO:0007669"/>
    <property type="project" value="UniProtKB-KW"/>
</dbReference>
<sequence>MTPPRTDISDDLVRFRQDILDKHNELRNKFASGEEPKTAGKKASNMMVLNYDLEFEHIAKCYGGHFVSNNDKCRLAHDKTSVGQNLAGSTSNTPNYHMKGMQNWSYSDSPGGFLPLAYIMMRGSNHRRRLQSATFRFGMHGPPAVSTEEDRHGQRVSLQPTSIRYCAPSVQESRGYLPTVNQARMICYIWLLPLAVSTRRAQSTAEPCHEPKMPHPDIRCSGITPWLPKPAITQLPTHLVTVSPASTSLIHRTTPGSQTIHLPPLSYSYLGQPVGSSCQSYTVPVSPVGLVKITPESRTFQNIIYEPHVWGGRADVPTLRHDAATTTPLYADVLVRQSSVEIVTQKLQYAVDTLEKWFTLCRIDVNAAKRNAIVFTNRLTSRRRDSTTRAVVLLMLLSVCASQEEPQAEATTVVMLEKDPEEKFDFTKFDYCSIKCGADKHSACDCKMTPPRTYISDDFVQFRQDILDKHNELRNKFASGEEPKTAGKKASNMMVLNYDLELEHIAKCYGGHFVSNHDKCRLAHDKTPVGQNLAGSATNTPNYHMQGMQNWYNEVKFVGSADSLVAPFQGSKTPAGLVIGHFTQVVWASMYRVGCARIWNPENTPAAYKYAVICNYKARPGGSNANVKGAHMFVEGEPCSQCPDNIPCNDKYTSLCGKHNPAPTDPGMEMSAGKGSERLVPSQIISLCALVALWAVVFVMLLSVCASQEEPQAEATTVVMLEKDPEEKFDFTKFDYCSIKCGEDKHSACDCKMRGPRTYLSDDLVQFRQDILDKHNELRNMLASGQEPKMGGKTASNMMVLNYDLELEYIAQCYGGYFVKSHDNCRLAHDKTKVGQNLAGRSSIVPNYHMNSMERWYNEIRFLEGPELFKPYTGSKTPAGIIGHFVQLVWASMYRVGCVRIWNPENTLNVYKWVLICNYKAGPGGTSANILDAQIFGEGEPCSNCLYNTQCNDKYSSLCGKLYPAPTDPVTELPTDSGSERLVPTQIISFLREMSGRRAKKTGVKDRQYVGIEKGLSIANREYISIPADAMEVTRKITEVIVRYIVQLMREESPAFDYLYAEICGGGSAYEGVKICKPDEFDIDILMRIPSIAGPVLLESNIPGYVKLRLDNFHRLKQKNLEVYNVMQTFVDEKNYLLTKSMKGTFMQSVFDRTMKRFPKNIIPIGTHTFRIKRVQSLGPALTLTLEGPHRFQVSIDLVPCIVLDKSQWPGEGFKRNPCADPELQDFLVIPKSPKRDDPHIDRYWRLSFQRQETSMIFHKQWLKPTLKILKGVRDYFGQKVSSYTLKTIFLWKLKSANPDLWQLPLSYCVVHMLEVYSECLSRGRISYFWNKKLNLLEDLSDRERSHYHGQIESLLKELKDDPKPESILKYFNLDRSHISSSLWESEKKAHLGSEIGKSDSERMSHTYETRKTRTICPSFWTSHSDMLDVEEQGNFHQSPVSHRYHQQLKMAEKKKYNYMENVLINITSKFISLPDKEVKRNNRILESVLKTIVDAMKKKDPLFKDMFTRVFYGGSYYDGLRVGKPEEFDLDLLLSLPKYAAPVLTTSKMPGFVHLQLQKFDDWLKQPEAMPTYRLFGNLFDEKRFLSTKKVLAWMEGILTKTMDDLPLKGNKRILENKEGTFEIMISKSGPALTLKISGAVTMDVDLVTCFVFREDKWPKEGFKPNPVPTKPEFFIVPKKPKAGEGDDAFLYWRLSFQEQERVLMDNKRVLKPTIKLLKKLRDNLKHSSIASYYIKTAVLHIAETKPDDFWKNSLSYVFMTVLKEYKEFIEKGNIPYYWNTSNNLVGAVNAKTLENMANRLKVIINDVEKKANEPTTIAKYLLARVVAAPGGGMFCGQCSEETADALDVLSRIKGIYKYSYEPRMKAALLIFVLALTAVYGFYLQPNVAGQQVHQSNAELFKALSDYFYGLSTGSGSAQSLHVRG</sequence>
<dbReference type="SMART" id="SM00198">
    <property type="entry name" value="SCP"/>
    <property type="match status" value="2"/>
</dbReference>
<evidence type="ECO:0000256" key="10">
    <source>
        <dbReference type="ARBA" id="ARBA00022840"/>
    </source>
</evidence>
<dbReference type="PANTHER" id="PTHR10656">
    <property type="entry name" value="CELL FATE DETERMINING PROTEIN MAB21-RELATED"/>
    <property type="match status" value="1"/>
</dbReference>
<evidence type="ECO:0000256" key="14">
    <source>
        <dbReference type="SAM" id="Phobius"/>
    </source>
</evidence>
<feature type="domain" description="SCP" evidence="15">
    <location>
        <begin position="461"/>
        <end position="629"/>
    </location>
</feature>
<dbReference type="Pfam" id="PF20266">
    <property type="entry name" value="Mab-21_C"/>
    <property type="match status" value="2"/>
</dbReference>
<dbReference type="InterPro" id="IPR046906">
    <property type="entry name" value="Mab-21_HhH/H2TH-like"/>
</dbReference>
<proteinExistence type="inferred from homology"/>
<dbReference type="InterPro" id="IPR035940">
    <property type="entry name" value="CAP_sf"/>
</dbReference>
<dbReference type="CDD" id="cd05380">
    <property type="entry name" value="CAP_euk"/>
    <property type="match status" value="3"/>
</dbReference>
<keyword evidence="14" id="KW-0472">Membrane</keyword>
<dbReference type="Gene3D" id="3.40.33.10">
    <property type="entry name" value="CAP"/>
    <property type="match status" value="3"/>
</dbReference>
<evidence type="ECO:0000259" key="15">
    <source>
        <dbReference type="SMART" id="SM00198"/>
    </source>
</evidence>
<keyword evidence="5" id="KW-0964">Secreted</keyword>
<comment type="similarity">
    <text evidence="4">Belongs to the mab-21 family.</text>
</comment>
<dbReference type="Gene3D" id="1.10.1410.40">
    <property type="match status" value="2"/>
</dbReference>
<evidence type="ECO:0000256" key="13">
    <source>
        <dbReference type="ARBA" id="ARBA00023211"/>
    </source>
</evidence>
<keyword evidence="9" id="KW-0547">Nucleotide-binding</keyword>
<comment type="cofactor">
    <cofactor evidence="1">
        <name>Mn(2+)</name>
        <dbReference type="ChEBI" id="CHEBI:29035"/>
    </cofactor>
</comment>
<dbReference type="Gene3D" id="3.30.460.90">
    <property type="match status" value="2"/>
</dbReference>
<comment type="subcellular location">
    <subcellularLocation>
        <location evidence="3">Secreted</location>
    </subcellularLocation>
</comment>
<evidence type="ECO:0000256" key="4">
    <source>
        <dbReference type="ARBA" id="ARBA00008307"/>
    </source>
</evidence>
<dbReference type="EMBL" id="JABDTM020024292">
    <property type="protein sequence ID" value="KAH0814432.1"/>
    <property type="molecule type" value="Genomic_DNA"/>
</dbReference>
<evidence type="ECO:0000256" key="12">
    <source>
        <dbReference type="ARBA" id="ARBA00023134"/>
    </source>
</evidence>
<evidence type="ECO:0000256" key="5">
    <source>
        <dbReference type="ARBA" id="ARBA00022525"/>
    </source>
</evidence>
<dbReference type="InterPro" id="IPR046903">
    <property type="entry name" value="Mab-21-like_nuc_Trfase"/>
</dbReference>
<dbReference type="SMART" id="SM01265">
    <property type="entry name" value="Mab-21"/>
    <property type="match status" value="2"/>
</dbReference>
<evidence type="ECO:0000256" key="8">
    <source>
        <dbReference type="ARBA" id="ARBA00022723"/>
    </source>
</evidence>
<name>A0A8J6LBL2_TENMO</name>
<dbReference type="InterPro" id="IPR024810">
    <property type="entry name" value="MAB21L/cGLR"/>
</dbReference>
<dbReference type="GO" id="GO:0046872">
    <property type="term" value="F:metal ion binding"/>
    <property type="evidence" value="ECO:0007669"/>
    <property type="project" value="UniProtKB-KW"/>
</dbReference>
<dbReference type="GO" id="GO:0016779">
    <property type="term" value="F:nucleotidyltransferase activity"/>
    <property type="evidence" value="ECO:0007669"/>
    <property type="project" value="UniProtKB-KW"/>
</dbReference>
<keyword evidence="12" id="KW-0342">GTP-binding</keyword>
<evidence type="ECO:0000313" key="17">
    <source>
        <dbReference type="Proteomes" id="UP000719412"/>
    </source>
</evidence>
<comment type="cofactor">
    <cofactor evidence="2">
        <name>Mg(2+)</name>
        <dbReference type="ChEBI" id="CHEBI:18420"/>
    </cofactor>
</comment>
<dbReference type="Pfam" id="PF00188">
    <property type="entry name" value="CAP"/>
    <property type="match status" value="2"/>
</dbReference>